<comment type="caution">
    <text evidence="4">The sequence shown here is derived from an EMBL/GenBank/DDBJ whole genome shotgun (WGS) entry which is preliminary data.</text>
</comment>
<dbReference type="OrthoDB" id="5514845at2"/>
<dbReference type="InterPro" id="IPR022002">
    <property type="entry name" value="ChsH2_Znr"/>
</dbReference>
<dbReference type="CDD" id="cd03450">
    <property type="entry name" value="NodN"/>
    <property type="match status" value="1"/>
</dbReference>
<dbReference type="InterPro" id="IPR002878">
    <property type="entry name" value="ChsH2_C"/>
</dbReference>
<proteinExistence type="predicted"/>
<feature type="domain" description="ChsH2 rubredoxin-like zinc ribbon" evidence="3">
    <location>
        <begin position="18"/>
        <end position="53"/>
    </location>
</feature>
<dbReference type="PANTHER" id="PTHR34075:SF5">
    <property type="entry name" value="BLR3430 PROTEIN"/>
    <property type="match status" value="1"/>
</dbReference>
<dbReference type="InterPro" id="IPR012340">
    <property type="entry name" value="NA-bd_OB-fold"/>
</dbReference>
<dbReference type="RefSeq" id="WP_119810487.1">
    <property type="nucleotide sequence ID" value="NZ_QYUP01000089.1"/>
</dbReference>
<dbReference type="Pfam" id="PF01575">
    <property type="entry name" value="MaoC_dehydratas"/>
    <property type="match status" value="1"/>
</dbReference>
<dbReference type="Gene3D" id="6.10.30.10">
    <property type="match status" value="1"/>
</dbReference>
<dbReference type="Pfam" id="PF12172">
    <property type="entry name" value="zf-ChsH2"/>
    <property type="match status" value="1"/>
</dbReference>
<reference evidence="4 5" key="1">
    <citation type="submission" date="2018-09" db="EMBL/GenBank/DDBJ databases">
        <authorList>
            <person name="Zhu H."/>
        </authorList>
    </citation>
    <scope>NUCLEOTIDE SEQUENCE [LARGE SCALE GENOMIC DNA]</scope>
    <source>
        <strain evidence="4 5">K1S02-61</strain>
    </source>
</reference>
<evidence type="ECO:0000259" key="3">
    <source>
        <dbReference type="Pfam" id="PF12172"/>
    </source>
</evidence>
<accession>A0A418Y0W5</accession>
<evidence type="ECO:0000313" key="5">
    <source>
        <dbReference type="Proteomes" id="UP000284006"/>
    </source>
</evidence>
<protein>
    <submittedName>
        <fullName evidence="4">Acyl dehydratase</fullName>
    </submittedName>
</protein>
<dbReference type="Proteomes" id="UP000284006">
    <property type="component" value="Unassembled WGS sequence"/>
</dbReference>
<dbReference type="InterPro" id="IPR002539">
    <property type="entry name" value="MaoC-like_dom"/>
</dbReference>
<dbReference type="Gene3D" id="3.10.129.10">
    <property type="entry name" value="Hotdog Thioesterase"/>
    <property type="match status" value="1"/>
</dbReference>
<dbReference type="PANTHER" id="PTHR34075">
    <property type="entry name" value="BLR3430 PROTEIN"/>
    <property type="match status" value="1"/>
</dbReference>
<dbReference type="AlphaFoldDB" id="A0A418Y0W5"/>
<name>A0A418Y0W5_9BURK</name>
<sequence length="313" mass="34629">MDWNKPLPQPTTISQPFWDGLKAHQVRLQQCADCNHWIFFPRAHCPRCASASLAWHEVSGAATLYTYTVARIPTLPEFADEMPQILAVVEFDQGPHMNTTLVGIDEAALKVGMRLRPVFDDRPGSVTLLRYTSLDSDQAGVIEATTAAPAIAEPAPSAPRRQVACKDLDAMRTLVSQDFSGWSNEFVVTQALIDQFAELTGDDYWIHTDPEKARAQSPFGTTIAHGALVQVLVSRLTLPLDFEVTGFNNMVNYGSDRLRFASPVPSGSRIHARYRIKAVEQVKSGVQMTMEINIHVVGDPRPAVVNDLVVLYM</sequence>
<keyword evidence="5" id="KW-1185">Reference proteome</keyword>
<feature type="domain" description="MaoC-like" evidence="1">
    <location>
        <begin position="184"/>
        <end position="290"/>
    </location>
</feature>
<evidence type="ECO:0000259" key="2">
    <source>
        <dbReference type="Pfam" id="PF01796"/>
    </source>
</evidence>
<evidence type="ECO:0000313" key="4">
    <source>
        <dbReference type="EMBL" id="RJG18996.1"/>
    </source>
</evidence>
<organism evidence="4 5">
    <name type="scientific">Massilia cavernae</name>
    <dbReference type="NCBI Taxonomy" id="2320864"/>
    <lineage>
        <taxon>Bacteria</taxon>
        <taxon>Pseudomonadati</taxon>
        <taxon>Pseudomonadota</taxon>
        <taxon>Betaproteobacteria</taxon>
        <taxon>Burkholderiales</taxon>
        <taxon>Oxalobacteraceae</taxon>
        <taxon>Telluria group</taxon>
        <taxon>Massilia</taxon>
    </lineage>
</organism>
<dbReference type="InterPro" id="IPR029069">
    <property type="entry name" value="HotDog_dom_sf"/>
</dbReference>
<dbReference type="SUPFAM" id="SSF50249">
    <property type="entry name" value="Nucleic acid-binding proteins"/>
    <property type="match status" value="1"/>
</dbReference>
<dbReference type="InterPro" id="IPR052513">
    <property type="entry name" value="Thioester_dehydratase-like"/>
</dbReference>
<dbReference type="Pfam" id="PF01796">
    <property type="entry name" value="OB_ChsH2_C"/>
    <property type="match status" value="1"/>
</dbReference>
<dbReference type="InterPro" id="IPR039375">
    <property type="entry name" value="NodN-like"/>
</dbReference>
<evidence type="ECO:0000259" key="1">
    <source>
        <dbReference type="Pfam" id="PF01575"/>
    </source>
</evidence>
<feature type="domain" description="ChsH2 C-terminal OB-fold" evidence="2">
    <location>
        <begin position="55"/>
        <end position="120"/>
    </location>
</feature>
<gene>
    <name evidence="4" type="ORF">D3872_09190</name>
</gene>
<dbReference type="SUPFAM" id="SSF54637">
    <property type="entry name" value="Thioesterase/thiol ester dehydrase-isomerase"/>
    <property type="match status" value="1"/>
</dbReference>
<dbReference type="EMBL" id="QYUP01000089">
    <property type="protein sequence ID" value="RJG18996.1"/>
    <property type="molecule type" value="Genomic_DNA"/>
</dbReference>